<dbReference type="PANTHER" id="PTHR11439">
    <property type="entry name" value="GAG-POL-RELATED RETROTRANSPOSON"/>
    <property type="match status" value="1"/>
</dbReference>
<protein>
    <submittedName>
        <fullName evidence="1">Reverse transcriptase RNA-dependent DNA polymerase</fullName>
    </submittedName>
</protein>
<reference evidence="1" key="2">
    <citation type="submission" date="2021-04" db="EMBL/GenBank/DDBJ databases">
        <authorList>
            <person name="Podell S."/>
        </authorList>
    </citation>
    <scope>NUCLEOTIDE SEQUENCE</scope>
    <source>
        <strain evidence="1">Hildebrandi</strain>
    </source>
</reference>
<comment type="caution">
    <text evidence="1">The sequence shown here is derived from an EMBL/GenBank/DDBJ whole genome shotgun (WGS) entry which is preliminary data.</text>
</comment>
<keyword evidence="1" id="KW-0695">RNA-directed DNA polymerase</keyword>
<organism evidence="1 2">
    <name type="scientific">Nitzschia inconspicua</name>
    <dbReference type="NCBI Taxonomy" id="303405"/>
    <lineage>
        <taxon>Eukaryota</taxon>
        <taxon>Sar</taxon>
        <taxon>Stramenopiles</taxon>
        <taxon>Ochrophyta</taxon>
        <taxon>Bacillariophyta</taxon>
        <taxon>Bacillariophyceae</taxon>
        <taxon>Bacillariophycidae</taxon>
        <taxon>Bacillariales</taxon>
        <taxon>Bacillariaceae</taxon>
        <taxon>Nitzschia</taxon>
    </lineage>
</organism>
<evidence type="ECO:0000313" key="1">
    <source>
        <dbReference type="EMBL" id="KAG7350884.1"/>
    </source>
</evidence>
<dbReference type="CDD" id="cd09272">
    <property type="entry name" value="RNase_HI_RT_Ty1"/>
    <property type="match status" value="1"/>
</dbReference>
<gene>
    <name evidence="1" type="ORF">IV203_010244</name>
</gene>
<keyword evidence="1" id="KW-0808">Transferase</keyword>
<dbReference type="PANTHER" id="PTHR11439:SF483">
    <property type="entry name" value="PEPTIDE SYNTHASE GLIP-LIKE, PUTATIVE (AFU_ORTHOLOGUE AFUA_3G12920)-RELATED"/>
    <property type="match status" value="1"/>
</dbReference>
<dbReference type="OrthoDB" id="121181at2759"/>
<sequence length="403" mass="44158">MIDDAHAEWYKACFGITLDWNMVLPVLHALQGHPESGLLWETYINKILSLPELSFKSTTHDRTIDSGVFEGEPILLLSQVDDITLACRLESTAKAVYDSIGKALQQPNEAQPPFTYLGLLSDYNGVDVHQMADYIELTSAAYIDRLLHSHGWDTPSPHESSDDRSAPLPVDAVDRLYQSPAGPSEVSPEHAALCDSQGFSYRTLLVCLCPTCLPLRSTTVLKVLHAISVALNTGVSILPNALMTPLCHLAPPTSCPLIHLYLPSSLSPPLQLTEYVDAAHANDLRNHHSTTGYAFVLDGGAIAYRSKTQTVTATSSTEAEFIAAMSAAKSARDLRAVLLEISFPQLSPSPIHIDNVSAIQKMINARKPTEHSRHIDIQAFTIQDWKDNGDILMHHIPGCHQSF</sequence>
<evidence type="ECO:0000313" key="2">
    <source>
        <dbReference type="Proteomes" id="UP000693970"/>
    </source>
</evidence>
<proteinExistence type="predicted"/>
<dbReference type="Proteomes" id="UP000693970">
    <property type="component" value="Unassembled WGS sequence"/>
</dbReference>
<dbReference type="GO" id="GO:0003964">
    <property type="term" value="F:RNA-directed DNA polymerase activity"/>
    <property type="evidence" value="ECO:0007669"/>
    <property type="project" value="UniProtKB-KW"/>
</dbReference>
<reference evidence="1" key="1">
    <citation type="journal article" date="2021" name="Sci. Rep.">
        <title>Diploid genomic architecture of Nitzschia inconspicua, an elite biomass production diatom.</title>
        <authorList>
            <person name="Oliver A."/>
            <person name="Podell S."/>
            <person name="Pinowska A."/>
            <person name="Traller J.C."/>
            <person name="Smith S.R."/>
            <person name="McClure R."/>
            <person name="Beliaev A."/>
            <person name="Bohutskyi P."/>
            <person name="Hill E.A."/>
            <person name="Rabines A."/>
            <person name="Zheng H."/>
            <person name="Allen L.Z."/>
            <person name="Kuo A."/>
            <person name="Grigoriev I.V."/>
            <person name="Allen A.E."/>
            <person name="Hazlebeck D."/>
            <person name="Allen E.E."/>
        </authorList>
    </citation>
    <scope>NUCLEOTIDE SEQUENCE</scope>
    <source>
        <strain evidence="1">Hildebrandi</strain>
    </source>
</reference>
<keyword evidence="2" id="KW-1185">Reference proteome</keyword>
<accession>A0A9K3KVQ5</accession>
<name>A0A9K3KVQ5_9STRA</name>
<dbReference type="EMBL" id="JAGRRH010000018">
    <property type="protein sequence ID" value="KAG7350884.1"/>
    <property type="molecule type" value="Genomic_DNA"/>
</dbReference>
<dbReference type="AlphaFoldDB" id="A0A9K3KVQ5"/>
<keyword evidence="1" id="KW-0548">Nucleotidyltransferase</keyword>